<dbReference type="InterPro" id="IPR001387">
    <property type="entry name" value="Cro/C1-type_HTH"/>
</dbReference>
<gene>
    <name evidence="1" type="ORF">ENSA5_68230</name>
</gene>
<evidence type="ECO:0008006" key="3">
    <source>
        <dbReference type="Google" id="ProtNLM"/>
    </source>
</evidence>
<dbReference type="SUPFAM" id="SSF47413">
    <property type="entry name" value="lambda repressor-like DNA-binding domains"/>
    <property type="match status" value="1"/>
</dbReference>
<dbReference type="CDD" id="cd00093">
    <property type="entry name" value="HTH_XRE"/>
    <property type="match status" value="1"/>
</dbReference>
<organism evidence="1 2">
    <name type="scientific">Enhygromyxa salina</name>
    <dbReference type="NCBI Taxonomy" id="215803"/>
    <lineage>
        <taxon>Bacteria</taxon>
        <taxon>Pseudomonadati</taxon>
        <taxon>Myxococcota</taxon>
        <taxon>Polyangia</taxon>
        <taxon>Nannocystales</taxon>
        <taxon>Nannocystaceae</taxon>
        <taxon>Enhygromyxa</taxon>
    </lineage>
</organism>
<dbReference type="InterPro" id="IPR010982">
    <property type="entry name" value="Lambda_DNA-bd_dom_sf"/>
</dbReference>
<proteinExistence type="predicted"/>
<dbReference type="Proteomes" id="UP000237968">
    <property type="component" value="Unassembled WGS sequence"/>
</dbReference>
<reference evidence="1 2" key="1">
    <citation type="submission" date="2018-03" db="EMBL/GenBank/DDBJ databases">
        <title>Draft Genome Sequences of the Obligatory Marine Myxobacteria Enhygromyxa salina SWB005.</title>
        <authorList>
            <person name="Poehlein A."/>
            <person name="Moghaddam J.A."/>
            <person name="Harms H."/>
            <person name="Alanjari M."/>
            <person name="Koenig G.M."/>
            <person name="Daniel R."/>
            <person name="Schaeberle T.F."/>
        </authorList>
    </citation>
    <scope>NUCLEOTIDE SEQUENCE [LARGE SCALE GENOMIC DNA]</scope>
    <source>
        <strain evidence="1 2">SWB005</strain>
    </source>
</reference>
<comment type="caution">
    <text evidence="1">The sequence shown here is derived from an EMBL/GenBank/DDBJ whole genome shotgun (WGS) entry which is preliminary data.</text>
</comment>
<protein>
    <recommendedName>
        <fullName evidence="3">HTH cro/C1-type domain-containing protein</fullName>
    </recommendedName>
</protein>
<evidence type="ECO:0000313" key="1">
    <source>
        <dbReference type="EMBL" id="PRP90086.1"/>
    </source>
</evidence>
<keyword evidence="2" id="KW-1185">Reference proteome</keyword>
<sequence>MSKAELARRAGVSPLTIDRVEAGCPCRMDTKRKILEALGLKPSARAEVWPDIDAQG</sequence>
<accession>A0A2S9XB56</accession>
<dbReference type="Gene3D" id="1.10.260.40">
    <property type="entry name" value="lambda repressor-like DNA-binding domains"/>
    <property type="match status" value="1"/>
</dbReference>
<dbReference type="AlphaFoldDB" id="A0A2S9XB56"/>
<dbReference type="EMBL" id="PVNK01000296">
    <property type="protein sequence ID" value="PRP90086.1"/>
    <property type="molecule type" value="Genomic_DNA"/>
</dbReference>
<dbReference type="GO" id="GO:0003677">
    <property type="term" value="F:DNA binding"/>
    <property type="evidence" value="ECO:0007669"/>
    <property type="project" value="InterPro"/>
</dbReference>
<name>A0A2S9XB56_9BACT</name>
<evidence type="ECO:0000313" key="2">
    <source>
        <dbReference type="Proteomes" id="UP000237968"/>
    </source>
</evidence>